<dbReference type="PROSITE" id="PS50048">
    <property type="entry name" value="ZN2_CY6_FUNGAL_2"/>
    <property type="match status" value="1"/>
</dbReference>
<dbReference type="AlphaFoldDB" id="A0A9P4LRS0"/>
<feature type="region of interest" description="Disordered" evidence="4">
    <location>
        <begin position="78"/>
        <end position="97"/>
    </location>
</feature>
<dbReference type="Pfam" id="PF04082">
    <property type="entry name" value="Fungal_trans"/>
    <property type="match status" value="1"/>
</dbReference>
<feature type="domain" description="Zn(2)-C6 fungal-type" evidence="5">
    <location>
        <begin position="15"/>
        <end position="46"/>
    </location>
</feature>
<comment type="subcellular location">
    <subcellularLocation>
        <location evidence="1">Nucleus</location>
    </subcellularLocation>
</comment>
<evidence type="ECO:0000256" key="2">
    <source>
        <dbReference type="ARBA" id="ARBA00022723"/>
    </source>
</evidence>
<dbReference type="Proteomes" id="UP000799777">
    <property type="component" value="Unassembled WGS sequence"/>
</dbReference>
<accession>A0A9P4LRS0</accession>
<reference evidence="6" key="1">
    <citation type="journal article" date="2020" name="Stud. Mycol.">
        <title>101 Dothideomycetes genomes: a test case for predicting lifestyles and emergence of pathogens.</title>
        <authorList>
            <person name="Haridas S."/>
            <person name="Albert R."/>
            <person name="Binder M."/>
            <person name="Bloem J."/>
            <person name="Labutti K."/>
            <person name="Salamov A."/>
            <person name="Andreopoulos B."/>
            <person name="Baker S."/>
            <person name="Barry K."/>
            <person name="Bills G."/>
            <person name="Bluhm B."/>
            <person name="Cannon C."/>
            <person name="Castanera R."/>
            <person name="Culley D."/>
            <person name="Daum C."/>
            <person name="Ezra D."/>
            <person name="Gonzalez J."/>
            <person name="Henrissat B."/>
            <person name="Kuo A."/>
            <person name="Liang C."/>
            <person name="Lipzen A."/>
            <person name="Lutzoni F."/>
            <person name="Magnuson J."/>
            <person name="Mondo S."/>
            <person name="Nolan M."/>
            <person name="Ohm R."/>
            <person name="Pangilinan J."/>
            <person name="Park H.-J."/>
            <person name="Ramirez L."/>
            <person name="Alfaro M."/>
            <person name="Sun H."/>
            <person name="Tritt A."/>
            <person name="Yoshinaga Y."/>
            <person name="Zwiers L.-H."/>
            <person name="Turgeon B."/>
            <person name="Goodwin S."/>
            <person name="Spatafora J."/>
            <person name="Crous P."/>
            <person name="Grigoriev I."/>
        </authorList>
    </citation>
    <scope>NUCLEOTIDE SEQUENCE</scope>
    <source>
        <strain evidence="6">CBS 110217</strain>
    </source>
</reference>
<dbReference type="Pfam" id="PF00172">
    <property type="entry name" value="Zn_clus"/>
    <property type="match status" value="1"/>
</dbReference>
<dbReference type="GO" id="GO:0006351">
    <property type="term" value="P:DNA-templated transcription"/>
    <property type="evidence" value="ECO:0007669"/>
    <property type="project" value="InterPro"/>
</dbReference>
<dbReference type="CDD" id="cd00067">
    <property type="entry name" value="GAL4"/>
    <property type="match status" value="1"/>
</dbReference>
<evidence type="ECO:0000313" key="6">
    <source>
        <dbReference type="EMBL" id="KAF2034022.1"/>
    </source>
</evidence>
<dbReference type="CDD" id="cd12148">
    <property type="entry name" value="fungal_TF_MHR"/>
    <property type="match status" value="1"/>
</dbReference>
<keyword evidence="2" id="KW-0479">Metal-binding</keyword>
<dbReference type="InterPro" id="IPR036864">
    <property type="entry name" value="Zn2-C6_fun-type_DNA-bd_sf"/>
</dbReference>
<dbReference type="GO" id="GO:0008270">
    <property type="term" value="F:zinc ion binding"/>
    <property type="evidence" value="ECO:0007669"/>
    <property type="project" value="InterPro"/>
</dbReference>
<organism evidence="6 7">
    <name type="scientific">Setomelanomma holmii</name>
    <dbReference type="NCBI Taxonomy" id="210430"/>
    <lineage>
        <taxon>Eukaryota</taxon>
        <taxon>Fungi</taxon>
        <taxon>Dikarya</taxon>
        <taxon>Ascomycota</taxon>
        <taxon>Pezizomycotina</taxon>
        <taxon>Dothideomycetes</taxon>
        <taxon>Pleosporomycetidae</taxon>
        <taxon>Pleosporales</taxon>
        <taxon>Pleosporineae</taxon>
        <taxon>Phaeosphaeriaceae</taxon>
        <taxon>Setomelanomma</taxon>
    </lineage>
</organism>
<evidence type="ECO:0000256" key="3">
    <source>
        <dbReference type="ARBA" id="ARBA00023242"/>
    </source>
</evidence>
<dbReference type="SMART" id="SM00906">
    <property type="entry name" value="Fungal_trans"/>
    <property type="match status" value="1"/>
</dbReference>
<dbReference type="InterPro" id="IPR007219">
    <property type="entry name" value="XnlR_reg_dom"/>
</dbReference>
<dbReference type="GO" id="GO:0000981">
    <property type="term" value="F:DNA-binding transcription factor activity, RNA polymerase II-specific"/>
    <property type="evidence" value="ECO:0007669"/>
    <property type="project" value="InterPro"/>
</dbReference>
<proteinExistence type="predicted"/>
<dbReference type="InterPro" id="IPR050613">
    <property type="entry name" value="Sec_Metabolite_Reg"/>
</dbReference>
<comment type="caution">
    <text evidence="6">The sequence shown here is derived from an EMBL/GenBank/DDBJ whole genome shotgun (WGS) entry which is preliminary data.</text>
</comment>
<dbReference type="SUPFAM" id="SSF57701">
    <property type="entry name" value="Zn2/Cys6 DNA-binding domain"/>
    <property type="match status" value="1"/>
</dbReference>
<dbReference type="EMBL" id="ML978163">
    <property type="protein sequence ID" value="KAF2034022.1"/>
    <property type="molecule type" value="Genomic_DNA"/>
</dbReference>
<dbReference type="OrthoDB" id="4934715at2759"/>
<evidence type="ECO:0000256" key="1">
    <source>
        <dbReference type="ARBA" id="ARBA00004123"/>
    </source>
</evidence>
<protein>
    <recommendedName>
        <fullName evidence="5">Zn(2)-C6 fungal-type domain-containing protein</fullName>
    </recommendedName>
</protein>
<feature type="non-terminal residue" evidence="6">
    <location>
        <position position="627"/>
    </location>
</feature>
<dbReference type="Gene3D" id="4.10.240.10">
    <property type="entry name" value="Zn(2)-C6 fungal-type DNA-binding domain"/>
    <property type="match status" value="1"/>
</dbReference>
<keyword evidence="7" id="KW-1185">Reference proteome</keyword>
<evidence type="ECO:0000256" key="4">
    <source>
        <dbReference type="SAM" id="MobiDB-lite"/>
    </source>
</evidence>
<dbReference type="PROSITE" id="PS00463">
    <property type="entry name" value="ZN2_CY6_FUNGAL_1"/>
    <property type="match status" value="1"/>
</dbReference>
<gene>
    <name evidence="6" type="ORF">EK21DRAFT_19502</name>
</gene>
<dbReference type="GO" id="GO:0005634">
    <property type="term" value="C:nucleus"/>
    <property type="evidence" value="ECO:0007669"/>
    <property type="project" value="UniProtKB-SubCell"/>
</dbReference>
<dbReference type="InterPro" id="IPR001138">
    <property type="entry name" value="Zn2Cys6_DnaBD"/>
</dbReference>
<keyword evidence="3" id="KW-0539">Nucleus</keyword>
<sequence>ARLLARRGREKPQLSCNFCRRRKLRCDRKQPCDSCIRLGQASICSFPASQASPAKGATQNQLQERIEHLESLVRSLVPKQEEQSDVPTIGTVPDFGSGTTTTDFRDNLASDFGRINLQSQDSSYVESDHWSAILDEISDLKDMVSDQTNGLHGDSGGDLTSMPGTDLFLSSLYPTTKMEVIAALPPRIVVDSLVTKYFESADMPVTLILHRKVFLKQYEAFWNDPLATSVMWLTILFGMLSMVAYTTLLSNGGPDELDEQSTAEYKHIVTTSRVKMIQCLRQGNYLKGMPHTIEALLFMLQVEYIQGEDRQQGCWYLVGTIVRVALKMGYHRDGSHFPEMSIYEQEMRRRTWYILMQFDIASASQVGLPRIIKQAQCDTAEPSNLLDDDFDDITTALPSLRPETEHTLSQFLVYKTRIVSVYGMICDFTTSSQQRDYGEAMRLDALLKSAYTNKPSILELRPMQSSITDGTDLATRRLYMAMSFYHAQMTLHRKFMIHAKTNSKYALSLTECVDAALAALQLQSELFEQCQPGRMLYAHRWKILSLIQSEFLLATTILCFNLNDDVVHTRRPNVSLYSDEKCQQSVEALRASLDIWEQQQDISKEARTAVQVISVVLSKAQEYEESR</sequence>
<name>A0A9P4LRS0_9PLEO</name>
<evidence type="ECO:0000313" key="7">
    <source>
        <dbReference type="Proteomes" id="UP000799777"/>
    </source>
</evidence>
<feature type="non-terminal residue" evidence="6">
    <location>
        <position position="1"/>
    </location>
</feature>
<dbReference type="PANTHER" id="PTHR31001:SF74">
    <property type="entry name" value="ZN(II)2CYS6 TRANSCRIPTION FACTOR (EUROFUNG)"/>
    <property type="match status" value="1"/>
</dbReference>
<evidence type="ECO:0000259" key="5">
    <source>
        <dbReference type="PROSITE" id="PS50048"/>
    </source>
</evidence>
<dbReference type="PANTHER" id="PTHR31001">
    <property type="entry name" value="UNCHARACTERIZED TRANSCRIPTIONAL REGULATORY PROTEIN"/>
    <property type="match status" value="1"/>
</dbReference>
<dbReference type="GO" id="GO:0003677">
    <property type="term" value="F:DNA binding"/>
    <property type="evidence" value="ECO:0007669"/>
    <property type="project" value="InterPro"/>
</dbReference>
<dbReference type="SMART" id="SM00066">
    <property type="entry name" value="GAL4"/>
    <property type="match status" value="1"/>
</dbReference>